<dbReference type="Proteomes" id="UP000245890">
    <property type="component" value="Unassembled WGS sequence"/>
</dbReference>
<dbReference type="OrthoDB" id="8456606at2"/>
<evidence type="ECO:0000256" key="1">
    <source>
        <dbReference type="SAM" id="MobiDB-lite"/>
    </source>
</evidence>
<keyword evidence="2" id="KW-0812">Transmembrane</keyword>
<protein>
    <recommendedName>
        <fullName evidence="5">Flagellar biosynthesis protein FliO</fullName>
    </recommendedName>
</protein>
<reference evidence="3 4" key="1">
    <citation type="submission" date="2018-05" db="EMBL/GenBank/DDBJ databases">
        <title>Description of Sphingomonas pokkalii sp nov, isolated from the rhizosphere of saline tolerant pokkali rice and its draft genome analysis.</title>
        <authorList>
            <person name="Menon R."/>
            <person name="Kumari S."/>
            <person name="Rameshkumar N."/>
        </authorList>
    </citation>
    <scope>NUCLEOTIDE SEQUENCE [LARGE SCALE GENOMIC DNA]</scope>
    <source>
        <strain evidence="3 4">L3B27</strain>
    </source>
</reference>
<dbReference type="EMBL" id="QENQ01000001">
    <property type="protein sequence ID" value="PVX30301.1"/>
    <property type="molecule type" value="Genomic_DNA"/>
</dbReference>
<keyword evidence="4" id="KW-1185">Reference proteome</keyword>
<dbReference type="RefSeq" id="WP_116469712.1">
    <property type="nucleotide sequence ID" value="NZ_QENQ01000001.1"/>
</dbReference>
<keyword evidence="2" id="KW-1133">Transmembrane helix</keyword>
<sequence length="251" mass="26332">MDILSMLRTLGALGLVLGMLAGALWAVRRYDLRLPGRVAGGGRKRVELVERLAVDAKRSVALIRRDGCEHLILIGPEGHATIETGIVAPVQPVAEPVAPAETPARIEADLATLKAGVTKLAGKLDFRAMVDRIRPETDMSDAAPIADAAPAPLAKQPGWMLVPANDADPAPTDPEPSGPEPSDSARSDAGSADADAFDAALSESGHLDTEPASLAASRPRRAKSAAASTRTRGPRDTTRWNKRAVREALNA</sequence>
<accession>A0A2U0SG68</accession>
<evidence type="ECO:0000313" key="3">
    <source>
        <dbReference type="EMBL" id="PVX30301.1"/>
    </source>
</evidence>
<comment type="caution">
    <text evidence="3">The sequence shown here is derived from an EMBL/GenBank/DDBJ whole genome shotgun (WGS) entry which is preliminary data.</text>
</comment>
<proteinExistence type="predicted"/>
<dbReference type="AlphaFoldDB" id="A0A2U0SG68"/>
<name>A0A2U0SG68_9SPHN</name>
<evidence type="ECO:0000256" key="2">
    <source>
        <dbReference type="SAM" id="Phobius"/>
    </source>
</evidence>
<feature type="compositionally biased region" description="Low complexity" evidence="1">
    <location>
        <begin position="180"/>
        <end position="202"/>
    </location>
</feature>
<feature type="transmembrane region" description="Helical" evidence="2">
    <location>
        <begin position="6"/>
        <end position="27"/>
    </location>
</feature>
<organism evidence="3 4">
    <name type="scientific">Sphingomonas pokkalii</name>
    <dbReference type="NCBI Taxonomy" id="2175090"/>
    <lineage>
        <taxon>Bacteria</taxon>
        <taxon>Pseudomonadati</taxon>
        <taxon>Pseudomonadota</taxon>
        <taxon>Alphaproteobacteria</taxon>
        <taxon>Sphingomonadales</taxon>
        <taxon>Sphingomonadaceae</taxon>
        <taxon>Sphingomonas</taxon>
    </lineage>
</organism>
<keyword evidence="2" id="KW-0472">Membrane</keyword>
<feature type="region of interest" description="Disordered" evidence="1">
    <location>
        <begin position="159"/>
        <end position="251"/>
    </location>
</feature>
<evidence type="ECO:0008006" key="5">
    <source>
        <dbReference type="Google" id="ProtNLM"/>
    </source>
</evidence>
<evidence type="ECO:0000313" key="4">
    <source>
        <dbReference type="Proteomes" id="UP000245890"/>
    </source>
</evidence>
<gene>
    <name evidence="3" type="ORF">DD559_13930</name>
</gene>